<dbReference type="Proteomes" id="UP000068243">
    <property type="component" value="Unassembled WGS sequence"/>
</dbReference>
<gene>
    <name evidence="3" type="ORF">ABL_04936</name>
</gene>
<feature type="transmembrane region" description="Helical" evidence="2">
    <location>
        <begin position="547"/>
        <end position="569"/>
    </location>
</feature>
<dbReference type="PANTHER" id="PTHR35394:SF5">
    <property type="entry name" value="DUF3176 DOMAIN-CONTAINING PROTEIN"/>
    <property type="match status" value="1"/>
</dbReference>
<keyword evidence="2" id="KW-0472">Membrane</keyword>
<keyword evidence="2" id="KW-0812">Transmembrane</keyword>
<protein>
    <submittedName>
        <fullName evidence="3">Uncharacterized protein</fullName>
    </submittedName>
</protein>
<organism evidence="3 4">
    <name type="scientific">Aspergillus niger</name>
    <dbReference type="NCBI Taxonomy" id="5061"/>
    <lineage>
        <taxon>Eukaryota</taxon>
        <taxon>Fungi</taxon>
        <taxon>Dikarya</taxon>
        <taxon>Ascomycota</taxon>
        <taxon>Pezizomycotina</taxon>
        <taxon>Eurotiomycetes</taxon>
        <taxon>Eurotiomycetidae</taxon>
        <taxon>Eurotiales</taxon>
        <taxon>Aspergillaceae</taxon>
        <taxon>Aspergillus</taxon>
        <taxon>Aspergillus subgen. Circumdati</taxon>
    </lineage>
</organism>
<dbReference type="VEuPathDB" id="FungiDB:An11g04090"/>
<dbReference type="PaxDb" id="5061-CADANGAP00008586"/>
<dbReference type="InterPro" id="IPR021514">
    <property type="entry name" value="DUF3176"/>
</dbReference>
<keyword evidence="2" id="KW-1133">Transmembrane helix</keyword>
<dbReference type="VEuPathDB" id="FungiDB:ATCC64974_90210"/>
<feature type="region of interest" description="Disordered" evidence="1">
    <location>
        <begin position="1"/>
        <end position="49"/>
    </location>
</feature>
<feature type="transmembrane region" description="Helical" evidence="2">
    <location>
        <begin position="82"/>
        <end position="106"/>
    </location>
</feature>
<reference evidence="4" key="1">
    <citation type="journal article" date="2016" name="Genome Announc.">
        <title>Draft genome sequence of Aspergillus niger strain An76.</title>
        <authorList>
            <person name="Gong W."/>
            <person name="Cheng Z."/>
            <person name="Zhang H."/>
            <person name="Liu L."/>
            <person name="Gao P."/>
            <person name="Wang L."/>
        </authorList>
    </citation>
    <scope>NUCLEOTIDE SEQUENCE [LARGE SCALE GENOMIC DNA]</scope>
    <source>
        <strain evidence="4">An76</strain>
    </source>
</reference>
<proteinExistence type="predicted"/>
<evidence type="ECO:0000256" key="2">
    <source>
        <dbReference type="SAM" id="Phobius"/>
    </source>
</evidence>
<feature type="transmembrane region" description="Helical" evidence="2">
    <location>
        <begin position="126"/>
        <end position="149"/>
    </location>
</feature>
<feature type="compositionally biased region" description="Basic and acidic residues" evidence="1">
    <location>
        <begin position="21"/>
        <end position="39"/>
    </location>
</feature>
<comment type="caution">
    <text evidence="3">The sequence shown here is derived from an EMBL/GenBank/DDBJ whole genome shotgun (WGS) entry which is preliminary data.</text>
</comment>
<evidence type="ECO:0000313" key="4">
    <source>
        <dbReference type="Proteomes" id="UP000068243"/>
    </source>
</evidence>
<evidence type="ECO:0000313" key="3">
    <source>
        <dbReference type="EMBL" id="GAQ42275.1"/>
    </source>
</evidence>
<dbReference type="AlphaFoldDB" id="A0A117E0A8"/>
<name>A0A117E0A8_ASPNG</name>
<sequence>MVSRPPSPVRPSEESNGSLERCLRGPESDREHSRSDSRETYPCQRNPITDYGSSKKYLLREVEGPPEIHGSAMKKSKAPTGLLSWGWEIGASVLSVACVVILIVLLNHLDGMPYADWAYRVSPNAVVAVIATANRATLLFPVGVCLSQLKWNYYRSQRRLYDLYALDQASQGIWGSLQLITTNRPSLATLGAVTLILSAALDPLTQQILTFPSRIVPALNETASLQTAQAYVPGNANSDNTMSLLILQSIYGSDNTQEPTCSTGSCKFPTFDTLGACSKCQDVTLQSVQSCTSLSSNSSYASFFNGTAYQGAKPNCTYTTPGDLQITPDIFEAATVDIGSEAAVDLEKETWTFANTDTDRLNLSSSQGPRVAGILNPIVGLAAAIYDNPNIIYTAENHTALEPKPRITECALYFCAQRYTNNSYTSDYQSLEASETEQLFTKNKYFQMFYPNELAPLNSSTPNFATNGNYTISGNTVLQLLNSFTSTISLSDEIEAGWTYSVQEGKDASPVMKNVAVGITKGIRAGPNSTTITGEAFTTETYISVRWYWAAAPIVITILSILFLILIVAHTARAKGVGMWKSSALALLACRVTQGPEHPDLQTLGEAEMEKVSKSMLVSWDREGEPLTLRVDGIKKK</sequence>
<dbReference type="EMBL" id="BCMY01000007">
    <property type="protein sequence ID" value="GAQ42275.1"/>
    <property type="molecule type" value="Genomic_DNA"/>
</dbReference>
<dbReference type="PANTHER" id="PTHR35394">
    <property type="entry name" value="DUF3176 DOMAIN-CONTAINING PROTEIN"/>
    <property type="match status" value="1"/>
</dbReference>
<evidence type="ECO:0000256" key="1">
    <source>
        <dbReference type="SAM" id="MobiDB-lite"/>
    </source>
</evidence>
<dbReference type="OMA" id="CAQRYTN"/>
<dbReference type="Pfam" id="PF11374">
    <property type="entry name" value="DUF3176"/>
    <property type="match status" value="1"/>
</dbReference>
<accession>A0A117E0A8</accession>
<dbReference type="VEuPathDB" id="FungiDB:ASPNIDRAFT2_1095633"/>
<dbReference type="VEuPathDB" id="FungiDB:M747DRAFT_349938"/>
<dbReference type="OrthoDB" id="5376804at2759"/>